<dbReference type="InParanoid" id="A0A074YFZ4"/>
<reference evidence="1 2" key="1">
    <citation type="journal article" date="2014" name="BMC Genomics">
        <title>Genome sequencing of four Aureobasidium pullulans varieties: biotechnological potential, stress tolerance, and description of new species.</title>
        <authorList>
            <person name="Gostin Ar C."/>
            <person name="Ohm R.A."/>
            <person name="Kogej T."/>
            <person name="Sonjak S."/>
            <person name="Turk M."/>
            <person name="Zajc J."/>
            <person name="Zalar P."/>
            <person name="Grube M."/>
            <person name="Sun H."/>
            <person name="Han J."/>
            <person name="Sharma A."/>
            <person name="Chiniquy J."/>
            <person name="Ngan C.Y."/>
            <person name="Lipzen A."/>
            <person name="Barry K."/>
            <person name="Grigoriev I.V."/>
            <person name="Gunde-Cimerman N."/>
        </authorList>
    </citation>
    <scope>NUCLEOTIDE SEQUENCE [LARGE SCALE GENOMIC DNA]</scope>
    <source>
        <strain evidence="1 2">EXF-2481</strain>
    </source>
</reference>
<dbReference type="OrthoDB" id="10531273at2759"/>
<organism evidence="1 2">
    <name type="scientific">Aureobasidium subglaciale (strain EXF-2481)</name>
    <name type="common">Aureobasidium pullulans var. subglaciale</name>
    <dbReference type="NCBI Taxonomy" id="1043005"/>
    <lineage>
        <taxon>Eukaryota</taxon>
        <taxon>Fungi</taxon>
        <taxon>Dikarya</taxon>
        <taxon>Ascomycota</taxon>
        <taxon>Pezizomycotina</taxon>
        <taxon>Dothideomycetes</taxon>
        <taxon>Dothideomycetidae</taxon>
        <taxon>Dothideales</taxon>
        <taxon>Saccotheciaceae</taxon>
        <taxon>Aureobasidium</taxon>
    </lineage>
</organism>
<name>A0A074YFZ4_AURSE</name>
<evidence type="ECO:0000313" key="1">
    <source>
        <dbReference type="EMBL" id="KEQ94984.1"/>
    </source>
</evidence>
<dbReference type="EMBL" id="KL584760">
    <property type="protein sequence ID" value="KEQ94984.1"/>
    <property type="molecule type" value="Genomic_DNA"/>
</dbReference>
<keyword evidence="2" id="KW-1185">Reference proteome</keyword>
<dbReference type="GeneID" id="25364028"/>
<accession>A0A074YFZ4</accession>
<gene>
    <name evidence="1" type="ORF">AUEXF2481DRAFT_29711</name>
</gene>
<dbReference type="AlphaFoldDB" id="A0A074YFZ4"/>
<dbReference type="STRING" id="1043005.A0A074YFZ4"/>
<protein>
    <submittedName>
        <fullName evidence="1">Uncharacterized protein</fullName>
    </submittedName>
</protein>
<sequence length="272" mass="30739">MDMLRVATSALNDTMERSTAEHRLLNSPDEAFALLTRVFDALKRSGRGVTLRIYGDDSMHHQVLLGFKGIRLHRAECDIRLKPTIEPCLKAVASTQYNLSGLSLDLRSRYMDPSERRFLLDSNTTPFSALQSLFLIVPPGYHVSGMETLHHVVSQAQCLQSFKVDFDTTNPASQTERHRRVLSSVSSNRLRRFFINKTAVSYDQLVDLVGRHSNGLVVLQITHVVLGGGIWPQFFEWLRDSVLTLRSMHIHDLSVTSGDFVQPLINHPSTTR</sequence>
<evidence type="ECO:0000313" key="2">
    <source>
        <dbReference type="Proteomes" id="UP000030641"/>
    </source>
</evidence>
<proteinExistence type="predicted"/>
<dbReference type="Proteomes" id="UP000030641">
    <property type="component" value="Unassembled WGS sequence"/>
</dbReference>
<dbReference type="HOGENOM" id="CLU_1023029_0_0_1"/>
<dbReference type="RefSeq" id="XP_013343439.1">
    <property type="nucleotide sequence ID" value="XM_013487985.1"/>
</dbReference>